<feature type="non-terminal residue" evidence="1">
    <location>
        <position position="1"/>
    </location>
</feature>
<proteinExistence type="predicted"/>
<sequence length="140" mass="16255">SLTVLHVDRRVRSTDAGSDRELLAQLKVSTQEVSQRGKHETRDPRRVKHQYPVWFFTVDGSIHRWSTGGAQVEHRWSTHGVPVEYTWSTDGVHMEYRWSTGGVHMEYTWSTGGVQVDYTWSTCGVHMEYRWSTGGVHMEY</sequence>
<protein>
    <submittedName>
        <fullName evidence="1">Uncharacterized protein</fullName>
    </submittedName>
</protein>
<evidence type="ECO:0000313" key="1">
    <source>
        <dbReference type="EMBL" id="KAI4821124.1"/>
    </source>
</evidence>
<evidence type="ECO:0000313" key="2">
    <source>
        <dbReference type="Proteomes" id="UP001057452"/>
    </source>
</evidence>
<reference evidence="1" key="1">
    <citation type="submission" date="2022-05" db="EMBL/GenBank/DDBJ databases">
        <title>Chromosome-level genome of Chaenocephalus aceratus.</title>
        <authorList>
            <person name="Park H."/>
        </authorList>
    </citation>
    <scope>NUCLEOTIDE SEQUENCE</scope>
    <source>
        <strain evidence="1">KU_202001</strain>
    </source>
</reference>
<accession>A0ACB9X4M8</accession>
<name>A0ACB9X4M8_CHAAC</name>
<comment type="caution">
    <text evidence="1">The sequence shown here is derived from an EMBL/GenBank/DDBJ whole genome shotgun (WGS) entry which is preliminary data.</text>
</comment>
<feature type="non-terminal residue" evidence="1">
    <location>
        <position position="140"/>
    </location>
</feature>
<dbReference type="EMBL" id="CM043793">
    <property type="protein sequence ID" value="KAI4821124.1"/>
    <property type="molecule type" value="Genomic_DNA"/>
</dbReference>
<keyword evidence="2" id="KW-1185">Reference proteome</keyword>
<dbReference type="Proteomes" id="UP001057452">
    <property type="component" value="Chromosome 9"/>
</dbReference>
<gene>
    <name evidence="1" type="ORF">KUCAC02_029072</name>
</gene>
<organism evidence="1 2">
    <name type="scientific">Chaenocephalus aceratus</name>
    <name type="common">Blackfin icefish</name>
    <name type="synonym">Chaenichthys aceratus</name>
    <dbReference type="NCBI Taxonomy" id="36190"/>
    <lineage>
        <taxon>Eukaryota</taxon>
        <taxon>Metazoa</taxon>
        <taxon>Chordata</taxon>
        <taxon>Craniata</taxon>
        <taxon>Vertebrata</taxon>
        <taxon>Euteleostomi</taxon>
        <taxon>Actinopterygii</taxon>
        <taxon>Neopterygii</taxon>
        <taxon>Teleostei</taxon>
        <taxon>Neoteleostei</taxon>
        <taxon>Acanthomorphata</taxon>
        <taxon>Eupercaria</taxon>
        <taxon>Perciformes</taxon>
        <taxon>Notothenioidei</taxon>
        <taxon>Channichthyidae</taxon>
        <taxon>Chaenocephalus</taxon>
    </lineage>
</organism>